<sequence>MTSNYLGASLHFDPSHPPVQYQTDIFAVMPTFELLGWSAVDGAKTLPSGLDVDVDSETAAVLSTGIRFVLGPPETSAS</sequence>
<dbReference type="RefSeq" id="WP_146505583.1">
    <property type="nucleotide sequence ID" value="NZ_SJPG01000001.1"/>
</dbReference>
<gene>
    <name evidence="1" type="ORF">Pan54_45610</name>
</gene>
<organism evidence="1 2">
    <name type="scientific">Rubinisphaera italica</name>
    <dbReference type="NCBI Taxonomy" id="2527969"/>
    <lineage>
        <taxon>Bacteria</taxon>
        <taxon>Pseudomonadati</taxon>
        <taxon>Planctomycetota</taxon>
        <taxon>Planctomycetia</taxon>
        <taxon>Planctomycetales</taxon>
        <taxon>Planctomycetaceae</taxon>
        <taxon>Rubinisphaera</taxon>
    </lineage>
</organism>
<evidence type="ECO:0000313" key="1">
    <source>
        <dbReference type="EMBL" id="TWT63802.1"/>
    </source>
</evidence>
<evidence type="ECO:0000313" key="2">
    <source>
        <dbReference type="Proteomes" id="UP000316095"/>
    </source>
</evidence>
<dbReference type="EMBL" id="SJPG01000001">
    <property type="protein sequence ID" value="TWT63802.1"/>
    <property type="molecule type" value="Genomic_DNA"/>
</dbReference>
<accession>A0A5C5XPW9</accession>
<keyword evidence="2" id="KW-1185">Reference proteome</keyword>
<name>A0A5C5XPW9_9PLAN</name>
<comment type="caution">
    <text evidence="1">The sequence shown here is derived from an EMBL/GenBank/DDBJ whole genome shotgun (WGS) entry which is preliminary data.</text>
</comment>
<dbReference type="OrthoDB" id="263621at2"/>
<reference evidence="1 2" key="1">
    <citation type="submission" date="2019-02" db="EMBL/GenBank/DDBJ databases">
        <title>Deep-cultivation of Planctomycetes and their phenomic and genomic characterization uncovers novel biology.</title>
        <authorList>
            <person name="Wiegand S."/>
            <person name="Jogler M."/>
            <person name="Boedeker C."/>
            <person name="Pinto D."/>
            <person name="Vollmers J."/>
            <person name="Rivas-Marin E."/>
            <person name="Kohn T."/>
            <person name="Peeters S.H."/>
            <person name="Heuer A."/>
            <person name="Rast P."/>
            <person name="Oberbeckmann S."/>
            <person name="Bunk B."/>
            <person name="Jeske O."/>
            <person name="Meyerdierks A."/>
            <person name="Storesund J.E."/>
            <person name="Kallscheuer N."/>
            <person name="Luecker S."/>
            <person name="Lage O.M."/>
            <person name="Pohl T."/>
            <person name="Merkel B.J."/>
            <person name="Hornburger P."/>
            <person name="Mueller R.-W."/>
            <person name="Bruemmer F."/>
            <person name="Labrenz M."/>
            <person name="Spormann A.M."/>
            <person name="Op Den Camp H."/>
            <person name="Overmann J."/>
            <person name="Amann R."/>
            <person name="Jetten M.S.M."/>
            <person name="Mascher T."/>
            <person name="Medema M.H."/>
            <person name="Devos D.P."/>
            <person name="Kaster A.-K."/>
            <person name="Ovreas L."/>
            <person name="Rohde M."/>
            <person name="Galperin M.Y."/>
            <person name="Jogler C."/>
        </authorList>
    </citation>
    <scope>NUCLEOTIDE SEQUENCE [LARGE SCALE GENOMIC DNA]</scope>
    <source>
        <strain evidence="1 2">Pan54</strain>
    </source>
</reference>
<proteinExistence type="predicted"/>
<dbReference type="Proteomes" id="UP000316095">
    <property type="component" value="Unassembled WGS sequence"/>
</dbReference>
<dbReference type="AlphaFoldDB" id="A0A5C5XPW9"/>
<protein>
    <submittedName>
        <fullName evidence="1">Uncharacterized protein</fullName>
    </submittedName>
</protein>